<keyword evidence="5" id="KW-0645">Protease</keyword>
<dbReference type="PROSITE" id="PS00299">
    <property type="entry name" value="UBIQUITIN_1"/>
    <property type="match status" value="1"/>
</dbReference>
<comment type="similarity">
    <text evidence="2">Belongs to the peptidase C19 family. USP14/UBP6 subfamily.</text>
</comment>
<keyword evidence="6" id="KW-0833">Ubl conjugation pathway</keyword>
<dbReference type="Ensembl" id="ENSACAT00000046685.1">
    <property type="protein sequence ID" value="ENSACAP00000035022.1"/>
    <property type="gene ID" value="ENSACAG00000008213.4"/>
</dbReference>
<protein>
    <recommendedName>
        <fullName evidence="4">Ubiquitin carboxyl-terminal hydrolase 14</fullName>
        <ecNumber evidence="3">3.4.19.12</ecNumber>
    </recommendedName>
    <alternativeName>
        <fullName evidence="9">Deubiquitinating enzyme 14</fullName>
    </alternativeName>
    <alternativeName>
        <fullName evidence="10">Ubiquitin thioesterase 14</fullName>
    </alternativeName>
    <alternativeName>
        <fullName evidence="11">Ubiquitin-specific-processing protease 14</fullName>
    </alternativeName>
</protein>
<dbReference type="GeneTree" id="ENSGT00390000009615"/>
<name>A0A803TII2_ANOCA</name>
<dbReference type="OrthoDB" id="333239at2759"/>
<evidence type="ECO:0000313" key="16">
    <source>
        <dbReference type="Proteomes" id="UP000001646"/>
    </source>
</evidence>
<dbReference type="InterPro" id="IPR001394">
    <property type="entry name" value="Peptidase_C19_UCH"/>
</dbReference>
<reference evidence="15 16" key="1">
    <citation type="submission" date="2009-12" db="EMBL/GenBank/DDBJ databases">
        <title>The Genome Sequence of Anolis carolinensis (Green Anole Lizard).</title>
        <authorList>
            <consortium name="The Genome Sequencing Platform"/>
            <person name="Di Palma F."/>
            <person name="Alfoldi J."/>
            <person name="Heiman D."/>
            <person name="Young S."/>
            <person name="Grabherr M."/>
            <person name="Johnson J."/>
            <person name="Lander E.S."/>
            <person name="Lindblad-Toh K."/>
        </authorList>
    </citation>
    <scope>NUCLEOTIDE SEQUENCE [LARGE SCALE GENOMIC DNA]</scope>
    <source>
        <strain evidence="15 16">JBL SC #1</strain>
    </source>
</reference>
<dbReference type="GO" id="GO:0004843">
    <property type="term" value="F:cysteine-type deubiquitinase activity"/>
    <property type="evidence" value="ECO:0007669"/>
    <property type="project" value="UniProtKB-EC"/>
</dbReference>
<dbReference type="PANTHER" id="PTHR43982:SF1">
    <property type="entry name" value="UBIQUITIN CARBOXYL-TERMINAL HYDROLASE 14"/>
    <property type="match status" value="1"/>
</dbReference>
<dbReference type="FunFam" id="3.10.20.90:FF:000119">
    <property type="entry name" value="Ubiquitin carboxyl-terminal hydrolase 14"/>
    <property type="match status" value="1"/>
</dbReference>
<dbReference type="InterPro" id="IPR038765">
    <property type="entry name" value="Papain-like_cys_pep_sf"/>
</dbReference>
<dbReference type="Bgee" id="ENSACAG00000008213">
    <property type="expression patterns" value="Expressed in forelimb bud and 13 other cell types or tissues"/>
</dbReference>
<evidence type="ECO:0000256" key="13">
    <source>
        <dbReference type="SAM" id="MobiDB-lite"/>
    </source>
</evidence>
<keyword evidence="7" id="KW-0378">Hydrolase</keyword>
<evidence type="ECO:0000256" key="4">
    <source>
        <dbReference type="ARBA" id="ARBA00014611"/>
    </source>
</evidence>
<feature type="compositionally biased region" description="Basic and acidic residues" evidence="13">
    <location>
        <begin position="442"/>
        <end position="457"/>
    </location>
</feature>
<dbReference type="Proteomes" id="UP000001646">
    <property type="component" value="Chromosome 4"/>
</dbReference>
<dbReference type="GO" id="GO:0016579">
    <property type="term" value="P:protein deubiquitination"/>
    <property type="evidence" value="ECO:0007669"/>
    <property type="project" value="InterPro"/>
</dbReference>
<evidence type="ECO:0000256" key="1">
    <source>
        <dbReference type="ARBA" id="ARBA00000707"/>
    </source>
</evidence>
<proteinExistence type="inferred from homology"/>
<dbReference type="EC" id="3.4.19.12" evidence="3"/>
<dbReference type="SUPFAM" id="SSF54236">
    <property type="entry name" value="Ubiquitin-like"/>
    <property type="match status" value="1"/>
</dbReference>
<keyword evidence="8" id="KW-0788">Thiol protease</keyword>
<evidence type="ECO:0000256" key="8">
    <source>
        <dbReference type="ARBA" id="ARBA00022807"/>
    </source>
</evidence>
<keyword evidence="12" id="KW-0175">Coiled coil</keyword>
<reference evidence="15" key="3">
    <citation type="submission" date="2025-09" db="UniProtKB">
        <authorList>
            <consortium name="Ensembl"/>
        </authorList>
    </citation>
    <scope>IDENTIFICATION</scope>
</reference>
<dbReference type="CDD" id="cd16104">
    <property type="entry name" value="Ubl_USP14_like"/>
    <property type="match status" value="1"/>
</dbReference>
<dbReference type="InterPro" id="IPR029071">
    <property type="entry name" value="Ubiquitin-like_domsf"/>
</dbReference>
<evidence type="ECO:0000256" key="7">
    <source>
        <dbReference type="ARBA" id="ARBA00022801"/>
    </source>
</evidence>
<dbReference type="PROSITE" id="PS00972">
    <property type="entry name" value="USP_1"/>
    <property type="match status" value="1"/>
</dbReference>
<dbReference type="Gene3D" id="3.90.70.10">
    <property type="entry name" value="Cysteine proteinases"/>
    <property type="match status" value="1"/>
</dbReference>
<evidence type="ECO:0000256" key="9">
    <source>
        <dbReference type="ARBA" id="ARBA00029877"/>
    </source>
</evidence>
<evidence type="ECO:0000259" key="14">
    <source>
        <dbReference type="PROSITE" id="PS50053"/>
    </source>
</evidence>
<dbReference type="PROSITE" id="PS50053">
    <property type="entry name" value="UBIQUITIN_2"/>
    <property type="match status" value="1"/>
</dbReference>
<evidence type="ECO:0000256" key="11">
    <source>
        <dbReference type="ARBA" id="ARBA00032096"/>
    </source>
</evidence>
<gene>
    <name evidence="15" type="primary">USP14</name>
</gene>
<dbReference type="SUPFAM" id="SSF54001">
    <property type="entry name" value="Cysteine proteinases"/>
    <property type="match status" value="1"/>
</dbReference>
<evidence type="ECO:0000256" key="6">
    <source>
        <dbReference type="ARBA" id="ARBA00022786"/>
    </source>
</evidence>
<dbReference type="AlphaFoldDB" id="A0A803TII2"/>
<comment type="catalytic activity">
    <reaction evidence="1">
        <text>Thiol-dependent hydrolysis of ester, thioester, amide, peptide and isopeptide bonds formed by the C-terminal Gly of ubiquitin (a 76-residue protein attached to proteins as an intracellular targeting signal).</text>
        <dbReference type="EC" id="3.4.19.12"/>
    </reaction>
</comment>
<evidence type="ECO:0000313" key="15">
    <source>
        <dbReference type="Ensembl" id="ENSACAP00000035022.1"/>
    </source>
</evidence>
<evidence type="ECO:0000256" key="12">
    <source>
        <dbReference type="SAM" id="Coils"/>
    </source>
</evidence>
<evidence type="ECO:0000256" key="5">
    <source>
        <dbReference type="ARBA" id="ARBA00022670"/>
    </source>
</evidence>
<feature type="region of interest" description="Disordered" evidence="13">
    <location>
        <begin position="439"/>
        <end position="461"/>
    </location>
</feature>
<feature type="domain" description="Ubiquitin-like" evidence="14">
    <location>
        <begin position="4"/>
        <end position="72"/>
    </location>
</feature>
<dbReference type="SMART" id="SM00213">
    <property type="entry name" value="UBQ"/>
    <property type="match status" value="1"/>
</dbReference>
<dbReference type="InterPro" id="IPR019954">
    <property type="entry name" value="Ubiquitin_CS"/>
</dbReference>
<dbReference type="InterPro" id="IPR000626">
    <property type="entry name" value="Ubiquitin-like_dom"/>
</dbReference>
<evidence type="ECO:0000256" key="10">
    <source>
        <dbReference type="ARBA" id="ARBA00029889"/>
    </source>
</evidence>
<dbReference type="Gene3D" id="3.10.20.90">
    <property type="entry name" value="Phosphatidylinositol 3-kinase Catalytic Subunit, Chain A, domain 1"/>
    <property type="match status" value="1"/>
</dbReference>
<reference evidence="15" key="2">
    <citation type="submission" date="2025-08" db="UniProtKB">
        <authorList>
            <consortium name="Ensembl"/>
        </authorList>
    </citation>
    <scope>IDENTIFICATION</scope>
</reference>
<organism evidence="15 16">
    <name type="scientific">Anolis carolinensis</name>
    <name type="common">Green anole</name>
    <name type="synonym">American chameleon</name>
    <dbReference type="NCBI Taxonomy" id="28377"/>
    <lineage>
        <taxon>Eukaryota</taxon>
        <taxon>Metazoa</taxon>
        <taxon>Chordata</taxon>
        <taxon>Craniata</taxon>
        <taxon>Vertebrata</taxon>
        <taxon>Euteleostomi</taxon>
        <taxon>Lepidosauria</taxon>
        <taxon>Squamata</taxon>
        <taxon>Bifurcata</taxon>
        <taxon>Unidentata</taxon>
        <taxon>Episquamata</taxon>
        <taxon>Toxicofera</taxon>
        <taxon>Iguania</taxon>
        <taxon>Dactyloidae</taxon>
        <taxon>Anolis</taxon>
    </lineage>
</organism>
<keyword evidence="16" id="KW-1185">Reference proteome</keyword>
<dbReference type="PANTHER" id="PTHR43982">
    <property type="entry name" value="UBIQUITIN CARBOXYL-TERMINAL HYDROLASE"/>
    <property type="match status" value="1"/>
</dbReference>
<dbReference type="GO" id="GO:0043161">
    <property type="term" value="P:proteasome-mediated ubiquitin-dependent protein catabolic process"/>
    <property type="evidence" value="ECO:0007669"/>
    <property type="project" value="InterPro"/>
</dbReference>
<sequence length="480" mass="54929">MPLFTVNVKWGKEKFDGVELNTDEPPMVFKAQLFALTGVQPDRQKVMVKGGTVKDDDWGNIKIKNGMTLLMMGSAEALPEEPVARPVFVEDMTEEQLASAMELPCGLTNLGNTCYMNATVQCIRSVPELKEALKRTSVLNTTTPGTLLSGAGISEVRRGEQQHGLDNEQLLHQITTTMMQLNEKKREERKREFQTLRLEVQTSSRELKEQLETERKRADEKFQILQGKLQTLQEKIQTIESDVGNNKSEQEPLKKKFSEREINLLDFDRKFIYMEDNLRRNNIISRNFPEGNAKIDLKTEILKWLQKVTPVLNWEEVDLEQVHRLPAGRNRMAPRNIIVQILQFAKKEALMNILRKNPGNLEMGTTKLEVYNDYCTETKNWRLSMKPITIQLMKAGVSYSWGYPTFLKFQWRGKKYRIDDLDKGVRLLKELGIIKGQNKDGFGNEKEGAGEGRKPDGEGAEGEIEVLLGAVGRIELREEN</sequence>
<feature type="coiled-coil region" evidence="12">
    <location>
        <begin position="171"/>
        <end position="249"/>
    </location>
</feature>
<dbReference type="InterPro" id="IPR044635">
    <property type="entry name" value="UBP14-like"/>
</dbReference>
<dbReference type="InterPro" id="IPR018200">
    <property type="entry name" value="USP_CS"/>
</dbReference>
<accession>A0A803TII2</accession>
<dbReference type="Gene3D" id="3.30.70.1820">
    <property type="entry name" value="L1 transposable element, RRM domain"/>
    <property type="match status" value="1"/>
</dbReference>
<dbReference type="Pfam" id="PF00443">
    <property type="entry name" value="UCH"/>
    <property type="match status" value="1"/>
</dbReference>
<evidence type="ECO:0000256" key="3">
    <source>
        <dbReference type="ARBA" id="ARBA00012759"/>
    </source>
</evidence>
<evidence type="ECO:0000256" key="2">
    <source>
        <dbReference type="ARBA" id="ARBA00008739"/>
    </source>
</evidence>